<dbReference type="Gene3D" id="3.90.105.10">
    <property type="entry name" value="Molybdopterin biosynthesis moea protein, domain 2"/>
    <property type="match status" value="1"/>
</dbReference>
<evidence type="ECO:0000256" key="7">
    <source>
        <dbReference type="ARBA" id="ARBA00023150"/>
    </source>
</evidence>
<dbReference type="EMBL" id="WOAA01000004">
    <property type="protein sequence ID" value="MUG65836.1"/>
    <property type="molecule type" value="Genomic_DNA"/>
</dbReference>
<dbReference type="NCBIfam" id="NF045515">
    <property type="entry name" value="Glp_gephyrin"/>
    <property type="match status" value="1"/>
</dbReference>
<evidence type="ECO:0000256" key="1">
    <source>
        <dbReference type="ARBA" id="ARBA00002901"/>
    </source>
</evidence>
<keyword evidence="13" id="KW-1185">Reference proteome</keyword>
<evidence type="ECO:0000259" key="11">
    <source>
        <dbReference type="SMART" id="SM00852"/>
    </source>
</evidence>
<keyword evidence="9" id="KW-0479">Metal-binding</keyword>
<feature type="region of interest" description="Disordered" evidence="10">
    <location>
        <begin position="1"/>
        <end position="27"/>
    </location>
</feature>
<sequence>MENGKEQSGKEQNGKGQPDTPNKFQRKALQVPVAQEKALAYVQPGETEIISLKESDGRILAADVIAPHPYPAFRRSGMDGYAVRSEDTLACEEGETVWLKVVDHIPCGYVSSVPITEGTTSRIMTGAQVPDGADAVVMLEATESRSENGETYIGLKRAIEPGKNVTPRGFELQEGELILAKGREIGPGEISVLATFGVHEVEVYRRPVVGIFSTGTELLDIDEPLQPGKIRNSNTYMLAAQIREAGGTPVVMEAIPDDIELARSKVASALQEYDIVVTTGGVSVGDYDIMGELVASGGVDMLFNKVTMRPGSVTTAAVKDGKLLFALSGNPGACFVGFLLFVRPAIRKKLGMTQLHLAEWTAELGADYSKVNNFTRFVRGRLGVREGRLVATPAQLDESSVMVTIKDSECLIVIPPELKGASKGHPVTVLVLPGAWS</sequence>
<feature type="compositionally biased region" description="Basic and acidic residues" evidence="10">
    <location>
        <begin position="1"/>
        <end position="13"/>
    </location>
</feature>
<dbReference type="SUPFAM" id="SSF63882">
    <property type="entry name" value="MoeA N-terminal region -like"/>
    <property type="match status" value="1"/>
</dbReference>
<evidence type="ECO:0000256" key="9">
    <source>
        <dbReference type="RuleBase" id="RU365090"/>
    </source>
</evidence>
<dbReference type="EC" id="2.10.1.1" evidence="4 9"/>
<dbReference type="InterPro" id="IPR005111">
    <property type="entry name" value="MoeA_C_domain_IV"/>
</dbReference>
<evidence type="ECO:0000313" key="13">
    <source>
        <dbReference type="Proteomes" id="UP000435177"/>
    </source>
</evidence>
<evidence type="ECO:0000256" key="8">
    <source>
        <dbReference type="ARBA" id="ARBA00047317"/>
    </source>
</evidence>
<evidence type="ECO:0000256" key="5">
    <source>
        <dbReference type="ARBA" id="ARBA00021108"/>
    </source>
</evidence>
<evidence type="ECO:0000256" key="6">
    <source>
        <dbReference type="ARBA" id="ARBA00022505"/>
    </source>
</evidence>
<comment type="pathway">
    <text evidence="2 9">Cofactor biosynthesis; molybdopterin biosynthesis.</text>
</comment>
<feature type="compositionally biased region" description="Polar residues" evidence="10">
    <location>
        <begin position="14"/>
        <end position="23"/>
    </location>
</feature>
<dbReference type="Gene3D" id="2.170.190.11">
    <property type="entry name" value="Molybdopterin biosynthesis moea protein, domain 3"/>
    <property type="match status" value="1"/>
</dbReference>
<name>A0ABW9T2E2_9BACL</name>
<comment type="cofactor">
    <cofactor evidence="9">
        <name>Mg(2+)</name>
        <dbReference type="ChEBI" id="CHEBI:18420"/>
    </cofactor>
</comment>
<evidence type="ECO:0000313" key="12">
    <source>
        <dbReference type="EMBL" id="MUG65836.1"/>
    </source>
</evidence>
<keyword evidence="9" id="KW-0460">Magnesium</keyword>
<dbReference type="InterPro" id="IPR036688">
    <property type="entry name" value="MoeA_C_domain_IV_sf"/>
</dbReference>
<protein>
    <recommendedName>
        <fullName evidence="5 9">Molybdopterin molybdenumtransferase</fullName>
        <ecNumber evidence="4 9">2.10.1.1</ecNumber>
    </recommendedName>
</protein>
<dbReference type="InterPro" id="IPR001453">
    <property type="entry name" value="MoaB/Mog_dom"/>
</dbReference>
<dbReference type="PANTHER" id="PTHR10192">
    <property type="entry name" value="MOLYBDOPTERIN BIOSYNTHESIS PROTEIN"/>
    <property type="match status" value="1"/>
</dbReference>
<dbReference type="Gene3D" id="2.40.340.10">
    <property type="entry name" value="MoeA, C-terminal, domain IV"/>
    <property type="match status" value="1"/>
</dbReference>
<evidence type="ECO:0000256" key="4">
    <source>
        <dbReference type="ARBA" id="ARBA00013269"/>
    </source>
</evidence>
<accession>A0ABW9T2E2</accession>
<evidence type="ECO:0000256" key="3">
    <source>
        <dbReference type="ARBA" id="ARBA00010763"/>
    </source>
</evidence>
<keyword evidence="7 9" id="KW-0501">Molybdenum cofactor biosynthesis</keyword>
<dbReference type="Pfam" id="PF03454">
    <property type="entry name" value="MoeA_C"/>
    <property type="match status" value="1"/>
</dbReference>
<dbReference type="InterPro" id="IPR036135">
    <property type="entry name" value="MoeA_linker/N_sf"/>
</dbReference>
<dbReference type="InterPro" id="IPR036425">
    <property type="entry name" value="MoaB/Mog-like_dom_sf"/>
</dbReference>
<comment type="similarity">
    <text evidence="3 9">Belongs to the MoeA family.</text>
</comment>
<reference evidence="12 13" key="1">
    <citation type="submission" date="2019-11" db="EMBL/GenBank/DDBJ databases">
        <title>Draft genome sequences of five Paenibacillus species of dairy origin.</title>
        <authorList>
            <person name="Olajide A.M."/>
            <person name="Chen S."/>
            <person name="Lapointe G."/>
        </authorList>
    </citation>
    <scope>NUCLEOTIDE SEQUENCE [LARGE SCALE GENOMIC DNA]</scope>
    <source>
        <strain evidence="12 13">3CS1</strain>
    </source>
</reference>
<keyword evidence="9" id="KW-0808">Transferase</keyword>
<dbReference type="CDD" id="cd00887">
    <property type="entry name" value="MoeA"/>
    <property type="match status" value="1"/>
</dbReference>
<dbReference type="Pfam" id="PF03453">
    <property type="entry name" value="MoeA_N"/>
    <property type="match status" value="1"/>
</dbReference>
<comment type="catalytic activity">
    <reaction evidence="8">
        <text>adenylyl-molybdopterin + molybdate = Mo-molybdopterin + AMP + H(+)</text>
        <dbReference type="Rhea" id="RHEA:35047"/>
        <dbReference type="ChEBI" id="CHEBI:15378"/>
        <dbReference type="ChEBI" id="CHEBI:36264"/>
        <dbReference type="ChEBI" id="CHEBI:62727"/>
        <dbReference type="ChEBI" id="CHEBI:71302"/>
        <dbReference type="ChEBI" id="CHEBI:456215"/>
        <dbReference type="EC" id="2.10.1.1"/>
    </reaction>
</comment>
<comment type="function">
    <text evidence="1 9">Catalyzes the insertion of molybdate into adenylated molybdopterin with the concomitant release of AMP.</text>
</comment>
<dbReference type="InterPro" id="IPR005110">
    <property type="entry name" value="MoeA_linker/N"/>
</dbReference>
<organism evidence="12 13">
    <name type="scientific">Paenibacillus campinasensis</name>
    <dbReference type="NCBI Taxonomy" id="66347"/>
    <lineage>
        <taxon>Bacteria</taxon>
        <taxon>Bacillati</taxon>
        <taxon>Bacillota</taxon>
        <taxon>Bacilli</taxon>
        <taxon>Bacillales</taxon>
        <taxon>Paenibacillaceae</taxon>
        <taxon>Paenibacillus</taxon>
    </lineage>
</organism>
<keyword evidence="6 9" id="KW-0500">Molybdenum</keyword>
<dbReference type="NCBIfam" id="TIGR00177">
    <property type="entry name" value="molyb_syn"/>
    <property type="match status" value="1"/>
</dbReference>
<dbReference type="Gene3D" id="3.40.980.10">
    <property type="entry name" value="MoaB/Mog-like domain"/>
    <property type="match status" value="1"/>
</dbReference>
<dbReference type="SUPFAM" id="SSF53218">
    <property type="entry name" value="Molybdenum cofactor biosynthesis proteins"/>
    <property type="match status" value="1"/>
</dbReference>
<comment type="caution">
    <text evidence="12">The sequence shown here is derived from an EMBL/GenBank/DDBJ whole genome shotgun (WGS) entry which is preliminary data.</text>
</comment>
<evidence type="ECO:0000256" key="2">
    <source>
        <dbReference type="ARBA" id="ARBA00005046"/>
    </source>
</evidence>
<dbReference type="InterPro" id="IPR038987">
    <property type="entry name" value="MoeA-like"/>
</dbReference>
<feature type="domain" description="MoaB/Mog" evidence="11">
    <location>
        <begin position="210"/>
        <end position="348"/>
    </location>
</feature>
<dbReference type="SUPFAM" id="SSF63867">
    <property type="entry name" value="MoeA C-terminal domain-like"/>
    <property type="match status" value="1"/>
</dbReference>
<dbReference type="RefSeq" id="WP_155617790.1">
    <property type="nucleotide sequence ID" value="NZ_WOAA01000004.1"/>
</dbReference>
<dbReference type="Pfam" id="PF00994">
    <property type="entry name" value="MoCF_biosynth"/>
    <property type="match status" value="1"/>
</dbReference>
<dbReference type="SMART" id="SM00852">
    <property type="entry name" value="MoCF_biosynth"/>
    <property type="match status" value="1"/>
</dbReference>
<dbReference type="Proteomes" id="UP000435177">
    <property type="component" value="Unassembled WGS sequence"/>
</dbReference>
<dbReference type="PANTHER" id="PTHR10192:SF5">
    <property type="entry name" value="GEPHYRIN"/>
    <property type="match status" value="1"/>
</dbReference>
<proteinExistence type="inferred from homology"/>
<gene>
    <name evidence="12" type="ORF">GNP94_07415</name>
</gene>
<evidence type="ECO:0000256" key="10">
    <source>
        <dbReference type="SAM" id="MobiDB-lite"/>
    </source>
</evidence>